<gene>
    <name evidence="7" type="ORF">SAMN05878391_0913</name>
</gene>
<protein>
    <submittedName>
        <fullName evidence="7">Uncharacterized membrane protein YheB (UPF0754 family)</fullName>
    </submittedName>
</protein>
<feature type="transmembrane region" description="Helical" evidence="6">
    <location>
        <begin position="6"/>
        <end position="30"/>
    </location>
</feature>
<evidence type="ECO:0000256" key="2">
    <source>
        <dbReference type="ARBA" id="ARBA00008053"/>
    </source>
</evidence>
<organism evidence="7 8">
    <name type="scientific">Salinicoccus kekensis</name>
    <dbReference type="NCBI Taxonomy" id="714307"/>
    <lineage>
        <taxon>Bacteria</taxon>
        <taxon>Bacillati</taxon>
        <taxon>Bacillota</taxon>
        <taxon>Bacilli</taxon>
        <taxon>Bacillales</taxon>
        <taxon>Staphylococcaceae</taxon>
        <taxon>Salinicoccus</taxon>
    </lineage>
</organism>
<dbReference type="GO" id="GO:0012505">
    <property type="term" value="C:endomembrane system"/>
    <property type="evidence" value="ECO:0007669"/>
    <property type="project" value="UniProtKB-SubCell"/>
</dbReference>
<reference evidence="8" key="1">
    <citation type="submission" date="2017-08" db="EMBL/GenBank/DDBJ databases">
        <authorList>
            <person name="Varghese N."/>
            <person name="Submissions S."/>
        </authorList>
    </citation>
    <scope>NUCLEOTIDE SEQUENCE [LARGE SCALE GENOMIC DNA]</scope>
    <source>
        <strain evidence="8">DSM 23173</strain>
    </source>
</reference>
<name>A0A285UC33_9STAP</name>
<dbReference type="Pfam" id="PF04286">
    <property type="entry name" value="DUF445"/>
    <property type="match status" value="1"/>
</dbReference>
<evidence type="ECO:0000313" key="7">
    <source>
        <dbReference type="EMBL" id="SOC39450.1"/>
    </source>
</evidence>
<accession>A0A285UC33</accession>
<evidence type="ECO:0000256" key="1">
    <source>
        <dbReference type="ARBA" id="ARBA00004308"/>
    </source>
</evidence>
<dbReference type="Proteomes" id="UP000219412">
    <property type="component" value="Unassembled WGS sequence"/>
</dbReference>
<keyword evidence="8" id="KW-1185">Reference proteome</keyword>
<feature type="transmembrane region" description="Helical" evidence="6">
    <location>
        <begin position="354"/>
        <end position="375"/>
    </location>
</feature>
<comment type="similarity">
    <text evidence="2">Belongs to the UPF0754 family.</text>
</comment>
<dbReference type="AlphaFoldDB" id="A0A285UC33"/>
<evidence type="ECO:0000313" key="8">
    <source>
        <dbReference type="Proteomes" id="UP000219412"/>
    </source>
</evidence>
<dbReference type="PANTHER" id="PTHR35791">
    <property type="entry name" value="UPF0754 MEMBRANE PROTEIN YHEB"/>
    <property type="match status" value="1"/>
</dbReference>
<evidence type="ECO:0000256" key="3">
    <source>
        <dbReference type="ARBA" id="ARBA00022692"/>
    </source>
</evidence>
<comment type="subcellular location">
    <subcellularLocation>
        <location evidence="1">Endomembrane system</location>
    </subcellularLocation>
</comment>
<evidence type="ECO:0000256" key="6">
    <source>
        <dbReference type="SAM" id="Phobius"/>
    </source>
</evidence>
<keyword evidence="4 6" id="KW-1133">Transmembrane helix</keyword>
<dbReference type="PANTHER" id="PTHR35791:SF1">
    <property type="entry name" value="UPF0754 MEMBRANE PROTEIN YHEB"/>
    <property type="match status" value="1"/>
</dbReference>
<dbReference type="InterPro" id="IPR007383">
    <property type="entry name" value="DUF445"/>
</dbReference>
<evidence type="ECO:0000256" key="5">
    <source>
        <dbReference type="ARBA" id="ARBA00023136"/>
    </source>
</evidence>
<dbReference type="OrthoDB" id="9787430at2"/>
<dbReference type="RefSeq" id="WP_097039535.1">
    <property type="nucleotide sequence ID" value="NZ_OBQF01000001.1"/>
</dbReference>
<keyword evidence="3 6" id="KW-0812">Transmembrane</keyword>
<evidence type="ECO:0000256" key="4">
    <source>
        <dbReference type="ARBA" id="ARBA00022989"/>
    </source>
</evidence>
<keyword evidence="5 6" id="KW-0472">Membrane</keyword>
<sequence length="376" mass="43510">MNTIGLIIFMVVTGSLIAGFTNMLAIRMLFRPYEAKYLFGIKLPFTPGVIPSRRSEASTKLGRIITGHLLTPDVFIDKVKSPETDRFIMNFIDRQIRTIEEEKLSIGYFLERLHAGLSEKVITGFNAELENKISEESEKLYISKIEDLMPRDAMHTIDMKVAELRPQLTRKLEEYMASDKGYEDLYTMTDEFIEKRGRLAKSLKYFMTKENITLNIRKELMKLIHHPKMVDIMEKFIIEEYRRVKGRPVNDFLSEDDKDGLVISISSALEARIDVRSLLDKPIIEFNREFFDSFKERGKYTLKDNTINYLAHNMGRIMDKLQLAEVIKKQIDSFELAHIEDLVMDVAKKEFQMITLLGFILGAVIGLFQGIVVVLL</sequence>
<proteinExistence type="inferred from homology"/>
<dbReference type="EMBL" id="OBQF01000001">
    <property type="protein sequence ID" value="SOC39450.1"/>
    <property type="molecule type" value="Genomic_DNA"/>
</dbReference>